<organism evidence="1 2">
    <name type="scientific">Ochrobactrum quorumnocens</name>
    <dbReference type="NCBI Taxonomy" id="271865"/>
    <lineage>
        <taxon>Bacteria</taxon>
        <taxon>Pseudomonadati</taxon>
        <taxon>Pseudomonadota</taxon>
        <taxon>Alphaproteobacteria</taxon>
        <taxon>Hyphomicrobiales</taxon>
        <taxon>Brucellaceae</taxon>
        <taxon>Brucella/Ochrobactrum group</taxon>
        <taxon>Ochrobactrum</taxon>
    </lineage>
</organism>
<protein>
    <submittedName>
        <fullName evidence="1">Uncharacterized protein</fullName>
    </submittedName>
</protein>
<accession>A0A248UDU2</accession>
<dbReference type="KEGG" id="och:CES85_5640"/>
<dbReference type="Proteomes" id="UP000215256">
    <property type="component" value="Chromosome 2"/>
</dbReference>
<proteinExistence type="predicted"/>
<gene>
    <name evidence="1" type="ORF">CES85_5640</name>
</gene>
<sequence>MFKGTKARYPQLLSADIQPKARSDKAVFIVLVELYIVAGFEFF</sequence>
<evidence type="ECO:0000313" key="1">
    <source>
        <dbReference type="EMBL" id="ASV84836.1"/>
    </source>
</evidence>
<dbReference type="EMBL" id="CP022603">
    <property type="protein sequence ID" value="ASV84836.1"/>
    <property type="molecule type" value="Genomic_DNA"/>
</dbReference>
<name>A0A248UDU2_9HYPH</name>
<dbReference type="AlphaFoldDB" id="A0A248UDU2"/>
<reference evidence="1 2" key="1">
    <citation type="submission" date="2017-07" db="EMBL/GenBank/DDBJ databases">
        <title>Phylogenetic study on the rhizospheric bacterium Ochrobactrum sp. A44.</title>
        <authorList>
            <person name="Krzyzanowska D.M."/>
            <person name="Ossowicki A."/>
            <person name="Rajewska M."/>
            <person name="Maciag T."/>
            <person name="Kaczynski Z."/>
            <person name="Czerwicka M."/>
            <person name="Jafra S."/>
        </authorList>
    </citation>
    <scope>NUCLEOTIDE SEQUENCE [LARGE SCALE GENOMIC DNA]</scope>
    <source>
        <strain evidence="1 2">A44</strain>
    </source>
</reference>
<evidence type="ECO:0000313" key="2">
    <source>
        <dbReference type="Proteomes" id="UP000215256"/>
    </source>
</evidence>